<gene>
    <name evidence="2" type="primary">P0028E10.4</name>
</gene>
<evidence type="ECO:0000313" key="2">
    <source>
        <dbReference type="EMBL" id="BAB39901.1"/>
    </source>
</evidence>
<sequence length="223" mass="23025">MAAQQRQHMSMSASSSLVTSLSNSREGSPDRGSGLPEGVGDGDVRGGVHRDDGDAVVAGREIRAGRELAAAVEPERVRHHLLLSGNSSAGGGGGAVPPRQPHPASELPTAAVASLQDTRQQRPRERGPMVEPSKSGGGAALRRAAAGVALPVGVVYVIEGQEPAPLLFSTGAALPDLRPPESEPLRILSVACLWGKVGYGGATCFLFTSDAKIVHLKLLIHFA</sequence>
<reference evidence="2" key="1">
    <citation type="submission" date="2000-11" db="EMBL/GenBank/DDBJ databases">
        <title>Oryza sativa nipponbare(GA3) genomic DNA, chromosome 1, PAC clone:P0028E10.</title>
        <authorList>
            <person name="Sasaki T."/>
            <person name="Matsumoto T."/>
            <person name="Yamamoto K."/>
        </authorList>
    </citation>
    <scope>NUCLEOTIDE SEQUENCE</scope>
</reference>
<feature type="compositionally biased region" description="Basic and acidic residues" evidence="1">
    <location>
        <begin position="119"/>
        <end position="128"/>
    </location>
</feature>
<dbReference type="EMBL" id="AP002912">
    <property type="protein sequence ID" value="BAB39901.1"/>
    <property type="molecule type" value="Genomic_DNA"/>
</dbReference>
<name>Q9AS87_ORYSJ</name>
<organism evidence="2">
    <name type="scientific">Oryza sativa subsp. japonica</name>
    <name type="common">Rice</name>
    <dbReference type="NCBI Taxonomy" id="39947"/>
    <lineage>
        <taxon>Eukaryota</taxon>
        <taxon>Viridiplantae</taxon>
        <taxon>Streptophyta</taxon>
        <taxon>Embryophyta</taxon>
        <taxon>Tracheophyta</taxon>
        <taxon>Spermatophyta</taxon>
        <taxon>Magnoliopsida</taxon>
        <taxon>Liliopsida</taxon>
        <taxon>Poales</taxon>
        <taxon>Poaceae</taxon>
        <taxon>BOP clade</taxon>
        <taxon>Oryzoideae</taxon>
        <taxon>Oryzeae</taxon>
        <taxon>Oryzinae</taxon>
        <taxon>Oryza</taxon>
        <taxon>Oryza sativa</taxon>
    </lineage>
</organism>
<accession>Q9AS87</accession>
<feature type="region of interest" description="Disordered" evidence="1">
    <location>
        <begin position="1"/>
        <end position="58"/>
    </location>
</feature>
<feature type="compositionally biased region" description="Basic and acidic residues" evidence="1">
    <location>
        <begin position="42"/>
        <end position="53"/>
    </location>
</feature>
<proteinExistence type="predicted"/>
<feature type="region of interest" description="Disordered" evidence="1">
    <location>
        <begin position="83"/>
        <end position="138"/>
    </location>
</feature>
<dbReference type="AlphaFoldDB" id="Q9AS87"/>
<feature type="compositionally biased region" description="Low complexity" evidence="1">
    <location>
        <begin position="10"/>
        <end position="24"/>
    </location>
</feature>
<protein>
    <submittedName>
        <fullName evidence="2">p0028E10.4 protein</fullName>
    </submittedName>
</protein>
<evidence type="ECO:0000256" key="1">
    <source>
        <dbReference type="SAM" id="MobiDB-lite"/>
    </source>
</evidence>